<evidence type="ECO:0000313" key="1">
    <source>
        <dbReference type="EMBL" id="KAJ9093433.1"/>
    </source>
</evidence>
<proteinExistence type="predicted"/>
<accession>A0ACC2V2X5</accession>
<reference evidence="1" key="1">
    <citation type="submission" date="2023-04" db="EMBL/GenBank/DDBJ databases">
        <title>Draft Genome sequencing of Naganishia species isolated from polar environments using Oxford Nanopore Technology.</title>
        <authorList>
            <person name="Leo P."/>
            <person name="Venkateswaran K."/>
        </authorList>
    </citation>
    <scope>NUCLEOTIDE SEQUENCE</scope>
    <source>
        <strain evidence="1">MNA-CCFEE 5423</strain>
    </source>
</reference>
<gene>
    <name evidence="1" type="ORF">QFC21_006464</name>
</gene>
<dbReference type="Proteomes" id="UP001227268">
    <property type="component" value="Unassembled WGS sequence"/>
</dbReference>
<protein>
    <submittedName>
        <fullName evidence="1">Uncharacterized protein</fullName>
    </submittedName>
</protein>
<evidence type="ECO:0000313" key="2">
    <source>
        <dbReference type="Proteomes" id="UP001227268"/>
    </source>
</evidence>
<sequence length="249" mass="26723">MSGLFNSFRASARPVAFSAFGLFTSSAITRGVSSGAGARCTKFLVRNPSEIAPRECPTPLILLRAIGIVDDEGSQESSSWTTDWAAMFAERGYTAVEVDIEAGAVGGTAVERMKGMVSELAHQVRLLAIPFPPILISSSTSTLLTQSYISDHPASGIVLVAPPVDNASVASSSPDDRLPEFNYEPHFPILVVSPTELAGQLKANNRLVRDYVPKGVGRGGKGVSFEQVQDPTSDRTRMTVERWMDRCGF</sequence>
<comment type="caution">
    <text evidence="1">The sequence shown here is derived from an EMBL/GenBank/DDBJ whole genome shotgun (WGS) entry which is preliminary data.</text>
</comment>
<organism evidence="1 2">
    <name type="scientific">Naganishia friedmannii</name>
    <dbReference type="NCBI Taxonomy" id="89922"/>
    <lineage>
        <taxon>Eukaryota</taxon>
        <taxon>Fungi</taxon>
        <taxon>Dikarya</taxon>
        <taxon>Basidiomycota</taxon>
        <taxon>Agaricomycotina</taxon>
        <taxon>Tremellomycetes</taxon>
        <taxon>Filobasidiales</taxon>
        <taxon>Filobasidiaceae</taxon>
        <taxon>Naganishia</taxon>
    </lineage>
</organism>
<keyword evidence="2" id="KW-1185">Reference proteome</keyword>
<name>A0ACC2V2X5_9TREE</name>
<dbReference type="EMBL" id="JASBWT010000031">
    <property type="protein sequence ID" value="KAJ9093433.1"/>
    <property type="molecule type" value="Genomic_DNA"/>
</dbReference>